<proteinExistence type="predicted"/>
<keyword evidence="3" id="KW-1185">Reference proteome</keyword>
<name>A0A8S4Q8V0_OWEFU</name>
<dbReference type="EMBL" id="CAIIXF020000713">
    <property type="protein sequence ID" value="CAH1803399.1"/>
    <property type="molecule type" value="Genomic_DNA"/>
</dbReference>
<sequence length="189" mass="21143">MAHLTGLGLLFLIVFVFEGNANFMQNSELSEDCDFYDTVEAHGNMRCGMLGYPIDFGKRLCRELTLKKRVALTQNGGKWAESVVRCMRQNLNSILDNSNCGDLTPEKLDHASCYYAGDDLCSVRQCPLNRFTIATLPWTRSSVWNESYAALTEANARCPTKLYDTANVGGMVVRFVPQKYITGNTDCLL</sequence>
<accession>A0A8S4Q8V0</accession>
<evidence type="ECO:0000313" key="3">
    <source>
        <dbReference type="Proteomes" id="UP000749559"/>
    </source>
</evidence>
<evidence type="ECO:0000313" key="2">
    <source>
        <dbReference type="EMBL" id="CAH1803399.1"/>
    </source>
</evidence>
<reference evidence="2" key="1">
    <citation type="submission" date="2022-03" db="EMBL/GenBank/DDBJ databases">
        <authorList>
            <person name="Martin C."/>
        </authorList>
    </citation>
    <scope>NUCLEOTIDE SEQUENCE</scope>
</reference>
<dbReference type="Proteomes" id="UP000749559">
    <property type="component" value="Unassembled WGS sequence"/>
</dbReference>
<dbReference type="AlphaFoldDB" id="A0A8S4Q8V0"/>
<comment type="caution">
    <text evidence="2">The sequence shown here is derived from an EMBL/GenBank/DDBJ whole genome shotgun (WGS) entry which is preliminary data.</text>
</comment>
<feature type="signal peptide" evidence="1">
    <location>
        <begin position="1"/>
        <end position="21"/>
    </location>
</feature>
<gene>
    <name evidence="2" type="ORF">OFUS_LOCUS27003</name>
</gene>
<organism evidence="2 3">
    <name type="scientific">Owenia fusiformis</name>
    <name type="common">Polychaete worm</name>
    <dbReference type="NCBI Taxonomy" id="6347"/>
    <lineage>
        <taxon>Eukaryota</taxon>
        <taxon>Metazoa</taxon>
        <taxon>Spiralia</taxon>
        <taxon>Lophotrochozoa</taxon>
        <taxon>Annelida</taxon>
        <taxon>Polychaeta</taxon>
        <taxon>Sedentaria</taxon>
        <taxon>Canalipalpata</taxon>
        <taxon>Sabellida</taxon>
        <taxon>Oweniida</taxon>
        <taxon>Oweniidae</taxon>
        <taxon>Owenia</taxon>
    </lineage>
</organism>
<feature type="chain" id="PRO_5035775158" evidence="1">
    <location>
        <begin position="22"/>
        <end position="189"/>
    </location>
</feature>
<protein>
    <submittedName>
        <fullName evidence="2">Uncharacterized protein</fullName>
    </submittedName>
</protein>
<keyword evidence="1" id="KW-0732">Signal</keyword>
<evidence type="ECO:0000256" key="1">
    <source>
        <dbReference type="SAM" id="SignalP"/>
    </source>
</evidence>